<dbReference type="RefSeq" id="WP_064274732.1">
    <property type="nucleotide sequence ID" value="NZ_LUTU01000008.1"/>
</dbReference>
<organism evidence="5 6">
    <name type="scientific">Gluconobacter cerinus</name>
    <dbReference type="NCBI Taxonomy" id="38307"/>
    <lineage>
        <taxon>Bacteria</taxon>
        <taxon>Pseudomonadati</taxon>
        <taxon>Pseudomonadota</taxon>
        <taxon>Alphaproteobacteria</taxon>
        <taxon>Acetobacterales</taxon>
        <taxon>Acetobacteraceae</taxon>
        <taxon>Gluconobacter</taxon>
    </lineage>
</organism>
<dbReference type="GO" id="GO:0009307">
    <property type="term" value="P:DNA restriction-modification system"/>
    <property type="evidence" value="ECO:0007669"/>
    <property type="project" value="UniProtKB-KW"/>
</dbReference>
<dbReference type="CDD" id="cd17273">
    <property type="entry name" value="RMtype1_S_EcoJA69PI-TRD1-CR1_like"/>
    <property type="match status" value="1"/>
</dbReference>
<gene>
    <name evidence="5" type="ORF">A0123_02044</name>
</gene>
<dbReference type="AlphaFoldDB" id="A0A1B6VJP1"/>
<accession>A0A1B6VJP1</accession>
<dbReference type="GO" id="GO:0003677">
    <property type="term" value="F:DNA binding"/>
    <property type="evidence" value="ECO:0007669"/>
    <property type="project" value="UniProtKB-KW"/>
</dbReference>
<dbReference type="Pfam" id="PF01420">
    <property type="entry name" value="Methylase_S"/>
    <property type="match status" value="2"/>
</dbReference>
<comment type="similarity">
    <text evidence="1">Belongs to the type-I restriction system S methylase family.</text>
</comment>
<evidence type="ECO:0000256" key="1">
    <source>
        <dbReference type="ARBA" id="ARBA00010923"/>
    </source>
</evidence>
<evidence type="ECO:0000313" key="6">
    <source>
        <dbReference type="Proteomes" id="UP000077786"/>
    </source>
</evidence>
<feature type="domain" description="Type I restriction modification DNA specificity" evidence="4">
    <location>
        <begin position="442"/>
        <end position="529"/>
    </location>
</feature>
<dbReference type="InterPro" id="IPR044946">
    <property type="entry name" value="Restrct_endonuc_typeI_TRD_sf"/>
</dbReference>
<evidence type="ECO:0000313" key="5">
    <source>
        <dbReference type="EMBL" id="OAJ67445.1"/>
    </source>
</evidence>
<evidence type="ECO:0000259" key="4">
    <source>
        <dbReference type="Pfam" id="PF01420"/>
    </source>
</evidence>
<proteinExistence type="inferred from homology"/>
<dbReference type="PANTHER" id="PTHR43140:SF1">
    <property type="entry name" value="TYPE I RESTRICTION ENZYME ECOKI SPECIFICITY SUBUNIT"/>
    <property type="match status" value="1"/>
</dbReference>
<dbReference type="REBASE" id="158984">
    <property type="entry name" value="S.Gce9110ORF2045P"/>
</dbReference>
<dbReference type="PANTHER" id="PTHR43140">
    <property type="entry name" value="TYPE-1 RESTRICTION ENZYME ECOKI SPECIFICITY PROTEIN"/>
    <property type="match status" value="1"/>
</dbReference>
<dbReference type="EMBL" id="LUTU01000008">
    <property type="protein sequence ID" value="OAJ67445.1"/>
    <property type="molecule type" value="Genomic_DNA"/>
</dbReference>
<evidence type="ECO:0000256" key="3">
    <source>
        <dbReference type="ARBA" id="ARBA00023125"/>
    </source>
</evidence>
<reference evidence="5 6" key="1">
    <citation type="submission" date="2016-03" db="EMBL/GenBank/DDBJ databases">
        <title>Draft genome sequence of Gluconobacter cerinus strain CECT 9110.</title>
        <authorList>
            <person name="Sainz F."/>
            <person name="Mas A."/>
            <person name="Torija M.J."/>
        </authorList>
    </citation>
    <scope>NUCLEOTIDE SEQUENCE [LARGE SCALE GENOMIC DNA]</scope>
    <source>
        <strain evidence="5 6">CECT 9110</strain>
    </source>
</reference>
<dbReference type="OrthoDB" id="164285at2"/>
<keyword evidence="3" id="KW-0238">DNA-binding</keyword>
<dbReference type="InterPro" id="IPR000055">
    <property type="entry name" value="Restrct_endonuc_typeI_TRD"/>
</dbReference>
<dbReference type="CDD" id="cd17261">
    <property type="entry name" value="RMtype1_S_EcoKI-TRD2-CR2_like"/>
    <property type="match status" value="1"/>
</dbReference>
<comment type="caution">
    <text evidence="5">The sequence shown here is derived from an EMBL/GenBank/DDBJ whole genome shotgun (WGS) entry which is preliminary data.</text>
</comment>
<name>A0A1B6VJP1_9PROT</name>
<dbReference type="SUPFAM" id="SSF116734">
    <property type="entry name" value="DNA methylase specificity domain"/>
    <property type="match status" value="2"/>
</dbReference>
<sequence>MTVDIASLVSDNLDIWTTSVERKSGTGRGGGKRINLYGIDSLRALILDLAVRGKLVSQDSNEEPAADLLKRIRKAKAQRVLSGEIRKPRRLDNDHNLKPPFSIPDTWQWIRLDEVGAIVGGGTPPAGNAGNFVDGGQGVPWLTPADLGGYKGRFIFHGERDLTEAGLKASSATVMPTGSVLFTSRAPIGYVVIAANPISTNQGFKSIVPYIAECSPFIATAMKSFAKTINDNAPGTTFKEVSGKMVAALPFPLPPIAEQRRIVAKVDELMALCDALETESASAITAHQTLVEALLTTLTTSTDVATNWARLEAHFDTLFTTEASIEALKQTILELAVRGKLVTPTNATPWNECKLGTVVSRMDSGWSPACHPFPVRTAEVWGVLKTTAIQNLDYQPEQNKELPDNLIPRPAAECRVGDILITRAGPTNRVGICCYVGATRPRLMISDKIVRFRAASDQLDGAFLALILSVGPAAAQIERAKSGMAASQVNISQAKLREVVVSLPILAEQRRIVAKVSALMALCDALKARLVDAAQTQCDLADAITQPVAS</sequence>
<protein>
    <submittedName>
        <fullName evidence="5">EcoKI restriction-modification system protein HsdS</fullName>
    </submittedName>
</protein>
<dbReference type="Gene3D" id="3.90.220.20">
    <property type="entry name" value="DNA methylase specificity domains"/>
    <property type="match status" value="2"/>
</dbReference>
<evidence type="ECO:0000256" key="2">
    <source>
        <dbReference type="ARBA" id="ARBA00022747"/>
    </source>
</evidence>
<dbReference type="Proteomes" id="UP000077786">
    <property type="component" value="Unassembled WGS sequence"/>
</dbReference>
<feature type="domain" description="Type I restriction modification DNA specificity" evidence="4">
    <location>
        <begin position="104"/>
        <end position="284"/>
    </location>
</feature>
<keyword evidence="2" id="KW-0680">Restriction system</keyword>
<dbReference type="InterPro" id="IPR051212">
    <property type="entry name" value="Type-I_RE_S_subunit"/>
</dbReference>
<dbReference type="PATRIC" id="fig|38307.3.peg.2113"/>